<dbReference type="STRING" id="1666911.HLUCCA11_05870"/>
<feature type="domain" description="TIR" evidence="1">
    <location>
        <begin position="324"/>
        <end position="470"/>
    </location>
</feature>
<dbReference type="EMBL" id="LJZR01000006">
    <property type="protein sequence ID" value="KPQ36387.1"/>
    <property type="molecule type" value="Genomic_DNA"/>
</dbReference>
<dbReference type="PROSITE" id="PS50104">
    <property type="entry name" value="TIR"/>
    <property type="match status" value="1"/>
</dbReference>
<proteinExistence type="predicted"/>
<dbReference type="InterPro" id="IPR050678">
    <property type="entry name" value="DNA_Partitioning_ATPase"/>
</dbReference>
<dbReference type="Pfam" id="PF13676">
    <property type="entry name" value="TIR_2"/>
    <property type="match status" value="1"/>
</dbReference>
<dbReference type="GO" id="GO:0007165">
    <property type="term" value="P:signal transduction"/>
    <property type="evidence" value="ECO:0007669"/>
    <property type="project" value="InterPro"/>
</dbReference>
<evidence type="ECO:0000313" key="3">
    <source>
        <dbReference type="Proteomes" id="UP000050465"/>
    </source>
</evidence>
<dbReference type="NCBIfam" id="NF047398">
    <property type="entry name" value="AAA_KGGVGR"/>
    <property type="match status" value="1"/>
</dbReference>
<dbReference type="Gene3D" id="3.40.50.300">
    <property type="entry name" value="P-loop containing nucleotide triphosphate hydrolases"/>
    <property type="match status" value="1"/>
</dbReference>
<dbReference type="PANTHER" id="PTHR13696:SF52">
    <property type="entry name" value="PARA FAMILY PROTEIN CT_582"/>
    <property type="match status" value="1"/>
</dbReference>
<protein>
    <submittedName>
        <fullName evidence="2">Septum formation inhibitor-activating ATPase</fullName>
    </submittedName>
</protein>
<dbReference type="InterPro" id="IPR027417">
    <property type="entry name" value="P-loop_NTPase"/>
</dbReference>
<dbReference type="Gene3D" id="3.40.50.10140">
    <property type="entry name" value="Toll/interleukin-1 receptor homology (TIR) domain"/>
    <property type="match status" value="1"/>
</dbReference>
<dbReference type="AlphaFoldDB" id="A0A0P8A0G5"/>
<dbReference type="SUPFAM" id="SSF52540">
    <property type="entry name" value="P-loop containing nucleoside triphosphate hydrolases"/>
    <property type="match status" value="1"/>
</dbReference>
<dbReference type="InterPro" id="IPR035897">
    <property type="entry name" value="Toll_tir_struct_dom_sf"/>
</dbReference>
<name>A0A0P8A0G5_9CYAN</name>
<dbReference type="PANTHER" id="PTHR13696">
    <property type="entry name" value="P-LOOP CONTAINING NUCLEOSIDE TRIPHOSPHATE HYDROLASE"/>
    <property type="match status" value="1"/>
</dbReference>
<dbReference type="Proteomes" id="UP000050465">
    <property type="component" value="Unassembled WGS sequence"/>
</dbReference>
<evidence type="ECO:0000313" key="2">
    <source>
        <dbReference type="EMBL" id="KPQ36387.1"/>
    </source>
</evidence>
<accession>A0A0P8A0G5</accession>
<evidence type="ECO:0000259" key="1">
    <source>
        <dbReference type="PROSITE" id="PS50104"/>
    </source>
</evidence>
<sequence length="470" mass="54095">MGQVITFYSYKGGVGRTMALANIATLLVQWGHKVLLVDWDLEAPGLEFYFQDFINVQAVTQQRGLVDLLVDAERDPDDSFSSAAVNWQDMVVEIAVPDARERIHLITAGRRDQSGSYFDRVTQLDWASFYEKKGGFLIERLRSEWKKNYDYVLVDSRTGITDIGGICTIQLPDVLVLLFTSTEQSLKGIVEVASKANAARRELPFDRYSLNCLPVPSRFDSNEEFTISRQWLQRFAEALKDIYDDWLPRSIDRRQFLEVTKIPYSSYFSFGEKLPVIEQGTTDPTGLGYAYENIATILSDKFESVEELLSNRDGLVAEQLPPTSQARIFIAHSSTDKALVLDLYDRLKEAGYRPWLDYKDLLPGQSLPQEIEKAIDHSDVILVCLSSRSMESFDHGYVTEELKIVLNKYAERPRKELHLVPIRFDDFSVPNFDQAEYGVNLRHIQWMDYWVEGSFKQLIRVIEWTTRENQ</sequence>
<gene>
    <name evidence="2" type="ORF">HLUCCA11_05870</name>
</gene>
<comment type="caution">
    <text evidence="2">The sequence shown here is derived from an EMBL/GenBank/DDBJ whole genome shotgun (WGS) entry which is preliminary data.</text>
</comment>
<dbReference type="SUPFAM" id="SSF52200">
    <property type="entry name" value="Toll/Interleukin receptor TIR domain"/>
    <property type="match status" value="1"/>
</dbReference>
<reference evidence="2 3" key="1">
    <citation type="submission" date="2015-09" db="EMBL/GenBank/DDBJ databases">
        <title>Identification and resolution of microdiversity through metagenomic sequencing of parallel consortia.</title>
        <authorList>
            <person name="Nelson W.C."/>
            <person name="Romine M.F."/>
            <person name="Lindemann S.R."/>
        </authorList>
    </citation>
    <scope>NUCLEOTIDE SEQUENCE [LARGE SCALE GENOMIC DNA]</scope>
    <source>
        <strain evidence="2">Ana</strain>
    </source>
</reference>
<organism evidence="2 3">
    <name type="scientific">Phormidesmis priestleyi Ana</name>
    <dbReference type="NCBI Taxonomy" id="1666911"/>
    <lineage>
        <taxon>Bacteria</taxon>
        <taxon>Bacillati</taxon>
        <taxon>Cyanobacteriota</taxon>
        <taxon>Cyanophyceae</taxon>
        <taxon>Leptolyngbyales</taxon>
        <taxon>Leptolyngbyaceae</taxon>
        <taxon>Phormidesmis</taxon>
    </lineage>
</organism>
<dbReference type="PATRIC" id="fig|1666911.3.peg.5095"/>
<dbReference type="InterPro" id="IPR002586">
    <property type="entry name" value="CobQ/CobB/MinD/ParA_Nub-bd_dom"/>
</dbReference>
<dbReference type="InterPro" id="IPR000157">
    <property type="entry name" value="TIR_dom"/>
</dbReference>
<dbReference type="Pfam" id="PF01656">
    <property type="entry name" value="CbiA"/>
    <property type="match status" value="1"/>
</dbReference>